<evidence type="ECO:0000313" key="2">
    <source>
        <dbReference type="Proteomes" id="UP001417504"/>
    </source>
</evidence>
<gene>
    <name evidence="1" type="ORF">Sjap_010024</name>
</gene>
<reference evidence="1 2" key="1">
    <citation type="submission" date="2024-01" db="EMBL/GenBank/DDBJ databases">
        <title>Genome assemblies of Stephania.</title>
        <authorList>
            <person name="Yang L."/>
        </authorList>
    </citation>
    <scope>NUCLEOTIDE SEQUENCE [LARGE SCALE GENOMIC DNA]</scope>
    <source>
        <strain evidence="1">QJT</strain>
        <tissue evidence="1">Leaf</tissue>
    </source>
</reference>
<accession>A0AAP0J886</accession>
<dbReference type="Proteomes" id="UP001417504">
    <property type="component" value="Unassembled WGS sequence"/>
</dbReference>
<name>A0AAP0J886_9MAGN</name>
<keyword evidence="2" id="KW-1185">Reference proteome</keyword>
<sequence>MCCRINAVECCLSIINLHQQERAALREANLEKKYGIAPLKDIGKSETKDVKEATKAFGKMFKGNCASAFHDMKYKKLMPTIPKPFRLRTHFEGRVWSV</sequence>
<comment type="caution">
    <text evidence="1">The sequence shown here is derived from an EMBL/GenBank/DDBJ whole genome shotgun (WGS) entry which is preliminary data.</text>
</comment>
<protein>
    <submittedName>
        <fullName evidence="1">Uncharacterized protein</fullName>
    </submittedName>
</protein>
<dbReference type="EMBL" id="JBBNAE010000004">
    <property type="protein sequence ID" value="KAK9129537.1"/>
    <property type="molecule type" value="Genomic_DNA"/>
</dbReference>
<organism evidence="1 2">
    <name type="scientific">Stephania japonica</name>
    <dbReference type="NCBI Taxonomy" id="461633"/>
    <lineage>
        <taxon>Eukaryota</taxon>
        <taxon>Viridiplantae</taxon>
        <taxon>Streptophyta</taxon>
        <taxon>Embryophyta</taxon>
        <taxon>Tracheophyta</taxon>
        <taxon>Spermatophyta</taxon>
        <taxon>Magnoliopsida</taxon>
        <taxon>Ranunculales</taxon>
        <taxon>Menispermaceae</taxon>
        <taxon>Menispermoideae</taxon>
        <taxon>Cissampelideae</taxon>
        <taxon>Stephania</taxon>
    </lineage>
</organism>
<dbReference type="AlphaFoldDB" id="A0AAP0J886"/>
<proteinExistence type="predicted"/>
<evidence type="ECO:0000313" key="1">
    <source>
        <dbReference type="EMBL" id="KAK9129537.1"/>
    </source>
</evidence>